<evidence type="ECO:0000259" key="6">
    <source>
        <dbReference type="Pfam" id="PF01699"/>
    </source>
</evidence>
<dbReference type="PANTHER" id="PTHR10846:SF8">
    <property type="entry name" value="INNER MEMBRANE PROTEIN YRBG"/>
    <property type="match status" value="1"/>
</dbReference>
<evidence type="ECO:0000256" key="3">
    <source>
        <dbReference type="ARBA" id="ARBA00022989"/>
    </source>
</evidence>
<dbReference type="Proteomes" id="UP000032232">
    <property type="component" value="Unassembled WGS sequence"/>
</dbReference>
<dbReference type="Gene3D" id="1.20.1420.30">
    <property type="entry name" value="NCX, central ion-binding region"/>
    <property type="match status" value="1"/>
</dbReference>
<dbReference type="AlphaFoldDB" id="A0A0D1D949"/>
<evidence type="ECO:0000256" key="1">
    <source>
        <dbReference type="ARBA" id="ARBA00004141"/>
    </source>
</evidence>
<feature type="transmembrane region" description="Helical" evidence="5">
    <location>
        <begin position="101"/>
        <end position="119"/>
    </location>
</feature>
<name>A0A0D1D949_9RHOB</name>
<dbReference type="InterPro" id="IPR004481">
    <property type="entry name" value="K/Na/Ca-exchanger"/>
</dbReference>
<keyword evidence="8" id="KW-1185">Reference proteome</keyword>
<dbReference type="GO" id="GO:0005886">
    <property type="term" value="C:plasma membrane"/>
    <property type="evidence" value="ECO:0007669"/>
    <property type="project" value="TreeGrafter"/>
</dbReference>
<dbReference type="OrthoDB" id="9794225at2"/>
<gene>
    <name evidence="7" type="primary">yrbG_3</name>
    <name evidence="7" type="ORF">jaqu_18150</name>
</gene>
<feature type="domain" description="Sodium/calcium exchanger membrane region" evidence="6">
    <location>
        <begin position="165"/>
        <end position="301"/>
    </location>
</feature>
<dbReference type="PANTHER" id="PTHR10846">
    <property type="entry name" value="SODIUM/POTASSIUM/CALCIUM EXCHANGER"/>
    <property type="match status" value="1"/>
</dbReference>
<dbReference type="GO" id="GO:0008273">
    <property type="term" value="F:calcium, potassium:sodium antiporter activity"/>
    <property type="evidence" value="ECO:0007669"/>
    <property type="project" value="TreeGrafter"/>
</dbReference>
<comment type="subcellular location">
    <subcellularLocation>
        <location evidence="1">Membrane</location>
        <topology evidence="1">Multi-pass membrane protein</topology>
    </subcellularLocation>
</comment>
<dbReference type="Gene3D" id="6.10.280.80">
    <property type="entry name" value="NCX, peripheral helical region"/>
    <property type="match status" value="1"/>
</dbReference>
<reference evidence="7 8" key="1">
    <citation type="submission" date="2015-02" db="EMBL/GenBank/DDBJ databases">
        <title>Genome Sequence of Jannaschia aquimarina DSM28248, a member of the Roseobacter clade.</title>
        <authorList>
            <person name="Voget S."/>
            <person name="Daniel R."/>
        </authorList>
    </citation>
    <scope>NUCLEOTIDE SEQUENCE [LARGE SCALE GENOMIC DNA]</scope>
    <source>
        <strain evidence="7 8">GSW-M26</strain>
    </source>
</reference>
<dbReference type="GO" id="GO:0006874">
    <property type="term" value="P:intracellular calcium ion homeostasis"/>
    <property type="evidence" value="ECO:0007669"/>
    <property type="project" value="TreeGrafter"/>
</dbReference>
<keyword evidence="3 5" id="KW-1133">Transmembrane helix</keyword>
<evidence type="ECO:0000313" key="7">
    <source>
        <dbReference type="EMBL" id="KIT16428.1"/>
    </source>
</evidence>
<sequence>MDLILIGAGLIALLLGGGWLVSGAVGVARHFGLSPLVIGVTLVGMGTSLPELLTSLRAAWQGASGIALGNVVGSNVANIALILGLAALIRPVAFQRGDLRRDGLVLMAITVGAAIWVWFDQGLSRIGGLLFLSVFAGWMIWQLRSGGAPEVEDSPAMPMARAVPFVALGLVALVAGAEMLVRGAIGLAEGFGVSEAVIGLTIVAVGTSLPELATSLVAAWKGRSEVALGNVLGSNVFNLLAILGATGAILPLTAPGRILSVDLWVMAAVTAALLIFALPGRLGRPAGALLLVGYAGYMATLV</sequence>
<organism evidence="7 8">
    <name type="scientific">Jannaschia aquimarina</name>
    <dbReference type="NCBI Taxonomy" id="935700"/>
    <lineage>
        <taxon>Bacteria</taxon>
        <taxon>Pseudomonadati</taxon>
        <taxon>Pseudomonadota</taxon>
        <taxon>Alphaproteobacteria</taxon>
        <taxon>Rhodobacterales</taxon>
        <taxon>Roseobacteraceae</taxon>
        <taxon>Jannaschia</taxon>
    </lineage>
</organism>
<evidence type="ECO:0000256" key="2">
    <source>
        <dbReference type="ARBA" id="ARBA00022692"/>
    </source>
</evidence>
<accession>A0A0D1D949</accession>
<feature type="transmembrane region" description="Helical" evidence="5">
    <location>
        <begin position="163"/>
        <end position="185"/>
    </location>
</feature>
<dbReference type="Pfam" id="PF01699">
    <property type="entry name" value="Na_Ca_ex"/>
    <property type="match status" value="2"/>
</dbReference>
<feature type="transmembrane region" description="Helical" evidence="5">
    <location>
        <begin position="197"/>
        <end position="220"/>
    </location>
</feature>
<protein>
    <submittedName>
        <fullName evidence="7">YrbG_3 protein</fullName>
    </submittedName>
</protein>
<feature type="transmembrane region" description="Helical" evidence="5">
    <location>
        <begin position="232"/>
        <end position="252"/>
    </location>
</feature>
<feature type="transmembrane region" description="Helical" evidence="5">
    <location>
        <begin position="65"/>
        <end position="89"/>
    </location>
</feature>
<dbReference type="STRING" id="935700.jaqu_18150"/>
<evidence type="ECO:0000256" key="4">
    <source>
        <dbReference type="ARBA" id="ARBA00023136"/>
    </source>
</evidence>
<dbReference type="RefSeq" id="WP_043918643.1">
    <property type="nucleotide sequence ID" value="NZ_FZPF01000003.1"/>
</dbReference>
<dbReference type="InterPro" id="IPR044880">
    <property type="entry name" value="NCX_ion-bd_dom_sf"/>
</dbReference>
<dbReference type="EMBL" id="JYFE01000034">
    <property type="protein sequence ID" value="KIT16428.1"/>
    <property type="molecule type" value="Genomic_DNA"/>
</dbReference>
<feature type="transmembrane region" description="Helical" evidence="5">
    <location>
        <begin position="259"/>
        <end position="278"/>
    </location>
</feature>
<keyword evidence="2 5" id="KW-0812">Transmembrane</keyword>
<proteinExistence type="predicted"/>
<feature type="transmembrane region" description="Helical" evidence="5">
    <location>
        <begin position="126"/>
        <end position="143"/>
    </location>
</feature>
<evidence type="ECO:0000256" key="5">
    <source>
        <dbReference type="SAM" id="Phobius"/>
    </source>
</evidence>
<dbReference type="InterPro" id="IPR004837">
    <property type="entry name" value="NaCa_Exmemb"/>
</dbReference>
<dbReference type="GO" id="GO:0005262">
    <property type="term" value="F:calcium channel activity"/>
    <property type="evidence" value="ECO:0007669"/>
    <property type="project" value="TreeGrafter"/>
</dbReference>
<comment type="caution">
    <text evidence="7">The sequence shown here is derived from an EMBL/GenBank/DDBJ whole genome shotgun (WGS) entry which is preliminary data.</text>
</comment>
<feature type="transmembrane region" description="Helical" evidence="5">
    <location>
        <begin position="33"/>
        <end position="53"/>
    </location>
</feature>
<keyword evidence="4 5" id="KW-0472">Membrane</keyword>
<dbReference type="PATRIC" id="fig|935700.4.peg.1882"/>
<evidence type="ECO:0000313" key="8">
    <source>
        <dbReference type="Proteomes" id="UP000032232"/>
    </source>
</evidence>
<dbReference type="NCBIfam" id="TIGR00367">
    <property type="entry name" value="calcium/sodium antiporter"/>
    <property type="match status" value="1"/>
</dbReference>
<feature type="domain" description="Sodium/calcium exchanger membrane region" evidence="6">
    <location>
        <begin position="3"/>
        <end position="143"/>
    </location>
</feature>